<dbReference type="GO" id="GO:0003676">
    <property type="term" value="F:nucleic acid binding"/>
    <property type="evidence" value="ECO:0007669"/>
    <property type="project" value="InterPro"/>
</dbReference>
<gene>
    <name evidence="2" type="ORF">IQ260_25235</name>
</gene>
<feature type="domain" description="HNH" evidence="1">
    <location>
        <begin position="61"/>
        <end position="108"/>
    </location>
</feature>
<protein>
    <submittedName>
        <fullName evidence="2">HNH endonuclease</fullName>
    </submittedName>
</protein>
<dbReference type="InterPro" id="IPR002711">
    <property type="entry name" value="HNH"/>
</dbReference>
<sequence>MSQSSDIAGKIMRNHRRLKQSIKESRIIAKSTIDSLYTSWRNSSRGKEWKANFLEQCGFHCPECNQFLTDQNCTIDHKLPRSKYPWLSWNEANLWLLCRSCNIKKSDQDWAIYIEAVKISRGQAAYERVTKYKPL</sequence>
<keyword evidence="2" id="KW-0378">Hydrolase</keyword>
<dbReference type="GO" id="GO:0004519">
    <property type="term" value="F:endonuclease activity"/>
    <property type="evidence" value="ECO:0007669"/>
    <property type="project" value="UniProtKB-KW"/>
</dbReference>
<dbReference type="EMBL" id="JADEXP010000346">
    <property type="protein sequence ID" value="MBE9069950.1"/>
    <property type="molecule type" value="Genomic_DNA"/>
</dbReference>
<dbReference type="AlphaFoldDB" id="A0A929F9N7"/>
<accession>A0A929F9N7</accession>
<dbReference type="Gene3D" id="1.10.30.50">
    <property type="match status" value="1"/>
</dbReference>
<dbReference type="InterPro" id="IPR003615">
    <property type="entry name" value="HNH_nuc"/>
</dbReference>
<evidence type="ECO:0000313" key="3">
    <source>
        <dbReference type="Proteomes" id="UP000615026"/>
    </source>
</evidence>
<evidence type="ECO:0000313" key="2">
    <source>
        <dbReference type="EMBL" id="MBE9069950.1"/>
    </source>
</evidence>
<keyword evidence="2" id="KW-0255">Endonuclease</keyword>
<dbReference type="Proteomes" id="UP000615026">
    <property type="component" value="Unassembled WGS sequence"/>
</dbReference>
<dbReference type="CDD" id="cd00085">
    <property type="entry name" value="HNHc"/>
    <property type="match status" value="1"/>
</dbReference>
<comment type="caution">
    <text evidence="2">The sequence shown here is derived from an EMBL/GenBank/DDBJ whole genome shotgun (WGS) entry which is preliminary data.</text>
</comment>
<keyword evidence="3" id="KW-1185">Reference proteome</keyword>
<evidence type="ECO:0000259" key="1">
    <source>
        <dbReference type="Pfam" id="PF01844"/>
    </source>
</evidence>
<keyword evidence="2" id="KW-0540">Nuclease</keyword>
<dbReference type="Pfam" id="PF01844">
    <property type="entry name" value="HNH"/>
    <property type="match status" value="1"/>
</dbReference>
<proteinExistence type="predicted"/>
<dbReference type="GO" id="GO:0008270">
    <property type="term" value="F:zinc ion binding"/>
    <property type="evidence" value="ECO:0007669"/>
    <property type="project" value="InterPro"/>
</dbReference>
<name>A0A929F9N7_LEPEC</name>
<organism evidence="2 3">
    <name type="scientific">Leptolyngbya cf. ectocarpi LEGE 11479</name>
    <dbReference type="NCBI Taxonomy" id="1828722"/>
    <lineage>
        <taxon>Bacteria</taxon>
        <taxon>Bacillati</taxon>
        <taxon>Cyanobacteriota</taxon>
        <taxon>Cyanophyceae</taxon>
        <taxon>Leptolyngbyales</taxon>
        <taxon>Leptolyngbyaceae</taxon>
        <taxon>Leptolyngbya group</taxon>
        <taxon>Leptolyngbya</taxon>
    </lineage>
</organism>
<reference evidence="2" key="1">
    <citation type="submission" date="2020-10" db="EMBL/GenBank/DDBJ databases">
        <authorList>
            <person name="Castelo-Branco R."/>
            <person name="Eusebio N."/>
            <person name="Adriana R."/>
            <person name="Vieira A."/>
            <person name="Brugerolle De Fraissinette N."/>
            <person name="Rezende De Castro R."/>
            <person name="Schneider M.P."/>
            <person name="Vasconcelos V."/>
            <person name="Leao P.N."/>
        </authorList>
    </citation>
    <scope>NUCLEOTIDE SEQUENCE</scope>
    <source>
        <strain evidence="2">LEGE 11479</strain>
    </source>
</reference>